<dbReference type="EMBL" id="BX294155">
    <property type="protein sequence ID" value="CAD77614.1"/>
    <property type="molecule type" value="Genomic_DNA"/>
</dbReference>
<reference evidence="4 5" key="1">
    <citation type="journal article" date="2003" name="Proc. Natl. Acad. Sci. U.S.A.">
        <title>Complete genome sequence of the marine planctomycete Pirellula sp. strain 1.</title>
        <authorList>
            <person name="Gloeckner F.O."/>
            <person name="Kube M."/>
            <person name="Bauer M."/>
            <person name="Teeling H."/>
            <person name="Lombardot T."/>
            <person name="Ludwig W."/>
            <person name="Gade D."/>
            <person name="Beck A."/>
            <person name="Borzym K."/>
            <person name="Heitmann K."/>
            <person name="Rabus R."/>
            <person name="Schlesner H."/>
            <person name="Amann R."/>
            <person name="Reinhardt R."/>
        </authorList>
    </citation>
    <scope>NUCLEOTIDE SEQUENCE [LARGE SCALE GENOMIC DNA]</scope>
    <source>
        <strain evidence="5">DSM 10527 / NCIMB 13988 / SH1</strain>
    </source>
</reference>
<feature type="domain" description="BD-FAE-like" evidence="3">
    <location>
        <begin position="150"/>
        <end position="347"/>
    </location>
</feature>
<dbReference type="KEGG" id="rba:RB12482"/>
<accession>Q7UIK0</accession>
<dbReference type="ESTHER" id="rhoba-q7uik0">
    <property type="family name" value="BD-FAE"/>
</dbReference>
<dbReference type="InterPro" id="IPR029058">
    <property type="entry name" value="AB_hydrolase_fold"/>
</dbReference>
<keyword evidence="2" id="KW-1133">Transmembrane helix</keyword>
<dbReference type="InterPro" id="IPR049492">
    <property type="entry name" value="BD-FAE-like_dom"/>
</dbReference>
<dbReference type="PATRIC" id="fig|243090.15.peg.6041"/>
<dbReference type="SUPFAM" id="SSF53474">
    <property type="entry name" value="alpha/beta-Hydrolases"/>
    <property type="match status" value="1"/>
</dbReference>
<protein>
    <submittedName>
        <fullName evidence="4">Probable lipase/esterase</fullName>
        <ecNumber evidence="4">3.1.1.3</ecNumber>
    </submittedName>
</protein>
<sequence>MQTSPTDPNMTQMPSSIRRSTSFVHLQGAAPTECSIRNLLVARLGGFAIWGGIVVWGLVFASTLAWSADGGNADRVTEAATEANTTDSVPADQTNATVEGAAPSVEVRQFLDLRYSDADGTAGLFDLHFPVSERHTISANDAGDIIVEGDPRPAVLMIHGGGWAIGDKWTLRTYCDRLAQLGFVVVNMNYRLAPQHQFPRQVDDVRQVLLQLVEHSDDWKIDLSRVGMFGYSAGGHLSALIGVLGNEERSTQMLASEWRRDDPRWELLPPIAAVCAGGPPCDFRIVPDDNAGLSYFLGGTPREVPNNYLGASPTAHVSPGDPPMQLIHGEKDLLVPIENSEKFAAALMDAGVAVSLTVVENQGHMMTLFHPKTKQQIKDFFIKQLLQQ</sequence>
<proteinExistence type="predicted"/>
<keyword evidence="1 4" id="KW-0378">Hydrolase</keyword>
<dbReference type="STRING" id="243090.RB12482"/>
<name>Q7UIK0_RHOBA</name>
<dbReference type="Gene3D" id="3.40.50.1820">
    <property type="entry name" value="alpha/beta hydrolase"/>
    <property type="match status" value="1"/>
</dbReference>
<organism evidence="4 5">
    <name type="scientific">Rhodopirellula baltica (strain DSM 10527 / NCIMB 13988 / SH1)</name>
    <dbReference type="NCBI Taxonomy" id="243090"/>
    <lineage>
        <taxon>Bacteria</taxon>
        <taxon>Pseudomonadati</taxon>
        <taxon>Planctomycetota</taxon>
        <taxon>Planctomycetia</taxon>
        <taxon>Pirellulales</taxon>
        <taxon>Pirellulaceae</taxon>
        <taxon>Rhodopirellula</taxon>
    </lineage>
</organism>
<evidence type="ECO:0000259" key="3">
    <source>
        <dbReference type="Pfam" id="PF20434"/>
    </source>
</evidence>
<dbReference type="Pfam" id="PF20434">
    <property type="entry name" value="BD-FAE"/>
    <property type="match status" value="1"/>
</dbReference>
<dbReference type="PANTHER" id="PTHR48081:SF13">
    <property type="entry name" value="ALPHA_BETA HYDROLASE"/>
    <property type="match status" value="1"/>
</dbReference>
<dbReference type="AlphaFoldDB" id="Q7UIK0"/>
<dbReference type="eggNOG" id="COG0657">
    <property type="taxonomic scope" value="Bacteria"/>
</dbReference>
<keyword evidence="5" id="KW-1185">Reference proteome</keyword>
<dbReference type="InterPro" id="IPR050300">
    <property type="entry name" value="GDXG_lipolytic_enzyme"/>
</dbReference>
<evidence type="ECO:0000313" key="5">
    <source>
        <dbReference type="Proteomes" id="UP000001025"/>
    </source>
</evidence>
<dbReference type="EnsemblBacteria" id="CAD77614">
    <property type="protein sequence ID" value="CAD77614"/>
    <property type="gene ID" value="RB12482"/>
</dbReference>
<evidence type="ECO:0000313" key="4">
    <source>
        <dbReference type="EMBL" id="CAD77614.1"/>
    </source>
</evidence>
<dbReference type="InParanoid" id="Q7UIK0"/>
<dbReference type="Proteomes" id="UP000001025">
    <property type="component" value="Chromosome"/>
</dbReference>
<dbReference type="PANTHER" id="PTHR48081">
    <property type="entry name" value="AB HYDROLASE SUPERFAMILY PROTEIN C4A8.06C"/>
    <property type="match status" value="1"/>
</dbReference>
<gene>
    <name evidence="4" type="ordered locus">RB12482</name>
</gene>
<evidence type="ECO:0000256" key="2">
    <source>
        <dbReference type="SAM" id="Phobius"/>
    </source>
</evidence>
<evidence type="ECO:0000256" key="1">
    <source>
        <dbReference type="ARBA" id="ARBA00022801"/>
    </source>
</evidence>
<dbReference type="EC" id="3.1.1.3" evidence="4"/>
<dbReference type="HOGENOM" id="CLU_012494_4_0_0"/>
<feature type="transmembrane region" description="Helical" evidence="2">
    <location>
        <begin position="47"/>
        <end position="66"/>
    </location>
</feature>
<keyword evidence="2" id="KW-0472">Membrane</keyword>
<keyword evidence="2" id="KW-0812">Transmembrane</keyword>
<dbReference type="OrthoDB" id="265201at2"/>
<dbReference type="GO" id="GO:0004806">
    <property type="term" value="F:triacylglycerol lipase activity"/>
    <property type="evidence" value="ECO:0007669"/>
    <property type="project" value="UniProtKB-EC"/>
</dbReference>